<dbReference type="Gene3D" id="3.80.10.10">
    <property type="entry name" value="Ribonuclease Inhibitor"/>
    <property type="match status" value="1"/>
</dbReference>
<feature type="region of interest" description="Disordered" evidence="3">
    <location>
        <begin position="546"/>
        <end position="617"/>
    </location>
</feature>
<evidence type="ECO:0000256" key="2">
    <source>
        <dbReference type="ARBA" id="ARBA00022737"/>
    </source>
</evidence>
<dbReference type="GO" id="GO:0005737">
    <property type="term" value="C:cytoplasm"/>
    <property type="evidence" value="ECO:0007669"/>
    <property type="project" value="TreeGrafter"/>
</dbReference>
<dbReference type="PANTHER" id="PTHR48051:SF1">
    <property type="entry name" value="RAS SUPPRESSOR PROTEIN 1"/>
    <property type="match status" value="1"/>
</dbReference>
<dbReference type="Proteomes" id="UP000481153">
    <property type="component" value="Unassembled WGS sequence"/>
</dbReference>
<dbReference type="EMBL" id="VJMJ01000009">
    <property type="protein sequence ID" value="KAF0744550.1"/>
    <property type="molecule type" value="Genomic_DNA"/>
</dbReference>
<keyword evidence="2" id="KW-0677">Repeat</keyword>
<organism evidence="4 5">
    <name type="scientific">Aphanomyces euteiches</name>
    <dbReference type="NCBI Taxonomy" id="100861"/>
    <lineage>
        <taxon>Eukaryota</taxon>
        <taxon>Sar</taxon>
        <taxon>Stramenopiles</taxon>
        <taxon>Oomycota</taxon>
        <taxon>Saprolegniomycetes</taxon>
        <taxon>Saprolegniales</taxon>
        <taxon>Verrucalvaceae</taxon>
        <taxon>Aphanomyces</taxon>
    </lineage>
</organism>
<feature type="compositionally biased region" description="Acidic residues" evidence="3">
    <location>
        <begin position="559"/>
        <end position="573"/>
    </location>
</feature>
<evidence type="ECO:0000313" key="4">
    <source>
        <dbReference type="EMBL" id="KAF0744550.1"/>
    </source>
</evidence>
<keyword evidence="1" id="KW-0433">Leucine-rich repeat</keyword>
<gene>
    <name evidence="4" type="ORF">Ae201684_001024</name>
</gene>
<evidence type="ECO:0000256" key="3">
    <source>
        <dbReference type="SAM" id="MobiDB-lite"/>
    </source>
</evidence>
<evidence type="ECO:0000256" key="1">
    <source>
        <dbReference type="ARBA" id="ARBA00022614"/>
    </source>
</evidence>
<comment type="caution">
    <text evidence="4">The sequence shown here is derived from an EMBL/GenBank/DDBJ whole genome shotgun (WGS) entry which is preliminary data.</text>
</comment>
<evidence type="ECO:0000313" key="5">
    <source>
        <dbReference type="Proteomes" id="UP000481153"/>
    </source>
</evidence>
<dbReference type="PANTHER" id="PTHR48051">
    <property type="match status" value="1"/>
</dbReference>
<reference evidence="4 5" key="1">
    <citation type="submission" date="2019-07" db="EMBL/GenBank/DDBJ databases">
        <title>Genomics analysis of Aphanomyces spp. identifies a new class of oomycete effector associated with host adaptation.</title>
        <authorList>
            <person name="Gaulin E."/>
        </authorList>
    </citation>
    <scope>NUCLEOTIDE SEQUENCE [LARGE SCALE GENOMIC DNA]</scope>
    <source>
        <strain evidence="4 5">ATCC 201684</strain>
    </source>
</reference>
<accession>A0A6G0XV62</accession>
<feature type="compositionally biased region" description="Acidic residues" evidence="3">
    <location>
        <begin position="587"/>
        <end position="596"/>
    </location>
</feature>
<dbReference type="InterPro" id="IPR050216">
    <property type="entry name" value="LRR_domain-containing"/>
</dbReference>
<name>A0A6G0XV62_9STRA</name>
<dbReference type="VEuPathDB" id="FungiDB:AeMF1_004405"/>
<proteinExistence type="predicted"/>
<keyword evidence="5" id="KW-1185">Reference proteome</keyword>
<dbReference type="InterPro" id="IPR032675">
    <property type="entry name" value="LRR_dom_sf"/>
</dbReference>
<sequence>MKILDVSNNSIEDFNNFDFASLKSLVDFRANLNLLSDLPESIGQSNLLDLALSGNQFNVYPRAATMFKCIQRIWMQANKLAELPVEFGNLRTLQVAEFEGNPLRSPPPDILAQGIVAIHTYLQKRIDRVEELKKLLASAQFEFHADHFTPQTRDLLHTGIMFLLEEDLKAFDKKVDHYVNGAFYENPGIRGVDLVQGLIELQFHRAQTSRKAVLVDVLKLCELIQRKRWLDKVEFRYDLTRPWGYAAEETPVYMLDPKALYQDWEDVPSILSVIKKRVERGFKEELFTRSRETVEDALNNYKGIYGPVGLATDNVPFRCGCEELIRKNKRHDPCYRFGWVIVQTLITPEEASRRQREQEHIAQALSQVRSEIESFCLNSRDGKTRLLKEAKAIKAERKKRLKTIKKQIPQVKRKIELRKADLDVAIKKHALDKSIAGEGWMEQDEKQVAMVEEVIRDEISQMMKQIEEMTAAQTRIKHELGQNYKHYVTEVVNKLLEEAGAEVRRKVIMNYRTKAARKQYRRPWDGLNGFDFLQFKQQYLGLPLLESPRDNSSVSDVSGDYDDFAENIDDDSDGTLTSIKSSSVSADDPDAVEEAEDAKKNSLNDAADADDSDDSDI</sequence>
<dbReference type="SUPFAM" id="SSF52075">
    <property type="entry name" value="Outer arm dynein light chain 1"/>
    <property type="match status" value="1"/>
</dbReference>
<dbReference type="AlphaFoldDB" id="A0A6G0XV62"/>
<protein>
    <submittedName>
        <fullName evidence="4">Uncharacterized protein</fullName>
    </submittedName>
</protein>
<feature type="compositionally biased region" description="Acidic residues" evidence="3">
    <location>
        <begin position="607"/>
        <end position="617"/>
    </location>
</feature>